<accession>H8FUS7</accession>
<sequence>MKGEISAETCRLILDINTRDMAIYSHAVARLLEREQTG</sequence>
<dbReference type="AlphaFoldDB" id="H8FUS7"/>
<evidence type="ECO:0000313" key="1">
    <source>
        <dbReference type="EMBL" id="CCG42115.1"/>
    </source>
</evidence>
<proteinExistence type="predicted"/>
<comment type="caution">
    <text evidence="1">The sequence shown here is derived from an EMBL/GenBank/DDBJ whole genome shotgun (WGS) entry which is preliminary data.</text>
</comment>
<dbReference type="STRING" id="1150626.PHAMO_330004"/>
<dbReference type="Proteomes" id="UP000004169">
    <property type="component" value="Unassembled WGS sequence"/>
</dbReference>
<organism evidence="1 2">
    <name type="scientific">Magnetospirillum molischianum DSM 120</name>
    <dbReference type="NCBI Taxonomy" id="1150626"/>
    <lineage>
        <taxon>Bacteria</taxon>
        <taxon>Pseudomonadati</taxon>
        <taxon>Pseudomonadota</taxon>
        <taxon>Alphaproteobacteria</taxon>
        <taxon>Rhodospirillales</taxon>
        <taxon>Rhodospirillaceae</taxon>
        <taxon>Magnetospirillum</taxon>
    </lineage>
</organism>
<protein>
    <submittedName>
        <fullName evidence="1">Uncharacterized protein</fullName>
    </submittedName>
</protein>
<gene>
    <name evidence="1" type="ORF">PHAMO_330004</name>
</gene>
<evidence type="ECO:0000313" key="2">
    <source>
        <dbReference type="Proteomes" id="UP000004169"/>
    </source>
</evidence>
<dbReference type="EMBL" id="CAHP01000027">
    <property type="protein sequence ID" value="CCG42115.1"/>
    <property type="molecule type" value="Genomic_DNA"/>
</dbReference>
<keyword evidence="2" id="KW-1185">Reference proteome</keyword>
<reference evidence="1 2" key="1">
    <citation type="journal article" date="2012" name="J. Bacteriol.">
        <title>Draft Genome Sequence of the Purple Photosynthetic Bacterium Phaeospirillum molischianum DSM120, a Particularly Versatile Bacterium.</title>
        <authorList>
            <person name="Duquesne K."/>
            <person name="Prima V."/>
            <person name="Ji B."/>
            <person name="Rouy Z."/>
            <person name="Medigue C."/>
            <person name="Talla E."/>
            <person name="Sturgis J.N."/>
        </authorList>
    </citation>
    <scope>NUCLEOTIDE SEQUENCE [LARGE SCALE GENOMIC DNA]</scope>
    <source>
        <strain evidence="2">DSM120</strain>
    </source>
</reference>
<name>H8FUS7_MAGML</name>